<sequence>MNSPPRVCGRGGDGRQLTAVTDGLEEVRSAFVGSVAIASVVVGVEAEASGVAAFPFCPFLRSSPSNPSVSAMPHVQRRRLTQFDDSKTFSLRPRREAVWDSKGRVCCTRDDEHQREAIDARRDDGITVVPTKHPRRAVWRLRLAFSDTGSRFIGDLKVCSRSSVHPKRAALSACTCAFPPPVLPSISYASIALDAAGNTTPSPAFSNTSPSVRHASLASRLCSPSPRSPLLAIGGIAERDRL</sequence>
<dbReference type="AlphaFoldDB" id="A0A8H7CPT7"/>
<comment type="caution">
    <text evidence="1">The sequence shown here is derived from an EMBL/GenBank/DDBJ whole genome shotgun (WGS) entry which is preliminary data.</text>
</comment>
<dbReference type="Proteomes" id="UP000623467">
    <property type="component" value="Unassembled WGS sequence"/>
</dbReference>
<gene>
    <name evidence="1" type="ORF">MSAN_01962200</name>
</gene>
<dbReference type="EMBL" id="JACAZH010000022">
    <property type="protein sequence ID" value="KAF7343812.1"/>
    <property type="molecule type" value="Genomic_DNA"/>
</dbReference>
<proteinExistence type="predicted"/>
<evidence type="ECO:0000313" key="2">
    <source>
        <dbReference type="Proteomes" id="UP000623467"/>
    </source>
</evidence>
<name>A0A8H7CPT7_9AGAR</name>
<organism evidence="1 2">
    <name type="scientific">Mycena sanguinolenta</name>
    <dbReference type="NCBI Taxonomy" id="230812"/>
    <lineage>
        <taxon>Eukaryota</taxon>
        <taxon>Fungi</taxon>
        <taxon>Dikarya</taxon>
        <taxon>Basidiomycota</taxon>
        <taxon>Agaricomycotina</taxon>
        <taxon>Agaricomycetes</taxon>
        <taxon>Agaricomycetidae</taxon>
        <taxon>Agaricales</taxon>
        <taxon>Marasmiineae</taxon>
        <taxon>Mycenaceae</taxon>
        <taxon>Mycena</taxon>
    </lineage>
</organism>
<accession>A0A8H7CPT7</accession>
<reference evidence="1" key="1">
    <citation type="submission" date="2020-05" db="EMBL/GenBank/DDBJ databases">
        <title>Mycena genomes resolve the evolution of fungal bioluminescence.</title>
        <authorList>
            <person name="Tsai I.J."/>
        </authorList>
    </citation>
    <scope>NUCLEOTIDE SEQUENCE</scope>
    <source>
        <strain evidence="1">160909Yilan</strain>
    </source>
</reference>
<evidence type="ECO:0000313" key="1">
    <source>
        <dbReference type="EMBL" id="KAF7343812.1"/>
    </source>
</evidence>
<keyword evidence="2" id="KW-1185">Reference proteome</keyword>
<protein>
    <submittedName>
        <fullName evidence="1">Uncharacterized protein</fullName>
    </submittedName>
</protein>